<gene>
    <name evidence="3" type="ORF">BMF97_08085</name>
</gene>
<sequence>MNIVGSKIKRFREEKGYKQEYMATELEISQSNYSRLEKDDNRLTVSKVKRIAEILNIPVAVLFGEYKNETVAEDQMSTYQHKEYITSLKEEIVFLRKMLDEKCK</sequence>
<dbReference type="PANTHER" id="PTHR46558:SF4">
    <property type="entry name" value="DNA-BIDING PHAGE PROTEIN"/>
    <property type="match status" value="1"/>
</dbReference>
<dbReference type="InterPro" id="IPR001387">
    <property type="entry name" value="Cro/C1-type_HTH"/>
</dbReference>
<dbReference type="PROSITE" id="PS50943">
    <property type="entry name" value="HTH_CROC1"/>
    <property type="match status" value="1"/>
</dbReference>
<protein>
    <submittedName>
        <fullName evidence="3">DNA-binding protein</fullName>
    </submittedName>
</protein>
<dbReference type="KEGG" id="emg:BBD33_11755"/>
<name>A0A1V3U1D6_ELIME</name>
<dbReference type="GeneID" id="48542298"/>
<evidence type="ECO:0000256" key="1">
    <source>
        <dbReference type="ARBA" id="ARBA00023125"/>
    </source>
</evidence>
<dbReference type="Proteomes" id="UP000188947">
    <property type="component" value="Unassembled WGS sequence"/>
</dbReference>
<proteinExistence type="predicted"/>
<evidence type="ECO:0000313" key="3">
    <source>
        <dbReference type="EMBL" id="OOH96296.1"/>
    </source>
</evidence>
<accession>A0A1V3U1D6</accession>
<dbReference type="GO" id="GO:0003677">
    <property type="term" value="F:DNA binding"/>
    <property type="evidence" value="ECO:0007669"/>
    <property type="project" value="UniProtKB-KW"/>
</dbReference>
<dbReference type="AlphaFoldDB" id="A0A1V3U1D6"/>
<dbReference type="RefSeq" id="WP_016200379.1">
    <property type="nucleotide sequence ID" value="NZ_CP014338.1"/>
</dbReference>
<dbReference type="OrthoDB" id="9814553at2"/>
<keyword evidence="1 3" id="KW-0238">DNA-binding</keyword>
<dbReference type="PANTHER" id="PTHR46558">
    <property type="entry name" value="TRACRIPTIONAL REGULATORY PROTEIN-RELATED-RELATED"/>
    <property type="match status" value="1"/>
</dbReference>
<dbReference type="InterPro" id="IPR010982">
    <property type="entry name" value="Lambda_DNA-bd_dom_sf"/>
</dbReference>
<dbReference type="Gene3D" id="1.10.260.40">
    <property type="entry name" value="lambda repressor-like DNA-binding domains"/>
    <property type="match status" value="1"/>
</dbReference>
<keyword evidence="4" id="KW-1185">Reference proteome</keyword>
<dbReference type="EMBL" id="MPOG01000008">
    <property type="protein sequence ID" value="OOH96296.1"/>
    <property type="molecule type" value="Genomic_DNA"/>
</dbReference>
<dbReference type="eggNOG" id="COG1396">
    <property type="taxonomic scope" value="Bacteria"/>
</dbReference>
<dbReference type="Pfam" id="PF01381">
    <property type="entry name" value="HTH_3"/>
    <property type="match status" value="1"/>
</dbReference>
<comment type="caution">
    <text evidence="3">The sequence shown here is derived from an EMBL/GenBank/DDBJ whole genome shotgun (WGS) entry which is preliminary data.</text>
</comment>
<evidence type="ECO:0000313" key="4">
    <source>
        <dbReference type="Proteomes" id="UP000188947"/>
    </source>
</evidence>
<dbReference type="CDD" id="cd00093">
    <property type="entry name" value="HTH_XRE"/>
    <property type="match status" value="1"/>
</dbReference>
<evidence type="ECO:0000259" key="2">
    <source>
        <dbReference type="PROSITE" id="PS50943"/>
    </source>
</evidence>
<dbReference type="SMART" id="SM00530">
    <property type="entry name" value="HTH_XRE"/>
    <property type="match status" value="1"/>
</dbReference>
<feature type="domain" description="HTH cro/C1-type" evidence="2">
    <location>
        <begin position="8"/>
        <end position="62"/>
    </location>
</feature>
<reference evidence="3 4" key="1">
    <citation type="submission" date="2016-11" db="EMBL/GenBank/DDBJ databases">
        <title>Genome sequence and comparative genomic analysis of clinical strain Elizabethkingia meningoseptica 61421 PRCM.</title>
        <authorList>
            <person name="Wang M."/>
            <person name="Hu S."/>
            <person name="Cao L."/>
            <person name="Jiang T."/>
            <person name="Zhou Y."/>
            <person name="Ming D."/>
        </authorList>
    </citation>
    <scope>NUCLEOTIDE SEQUENCE [LARGE SCALE GENOMIC DNA]</scope>
    <source>
        <strain evidence="3 4">61421 PRCM</strain>
    </source>
</reference>
<organism evidence="3 4">
    <name type="scientific">Elizabethkingia meningoseptica</name>
    <name type="common">Chryseobacterium meningosepticum</name>
    <dbReference type="NCBI Taxonomy" id="238"/>
    <lineage>
        <taxon>Bacteria</taxon>
        <taxon>Pseudomonadati</taxon>
        <taxon>Bacteroidota</taxon>
        <taxon>Flavobacteriia</taxon>
        <taxon>Flavobacteriales</taxon>
        <taxon>Weeksellaceae</taxon>
        <taxon>Elizabethkingia</taxon>
    </lineage>
</organism>
<dbReference type="SUPFAM" id="SSF47413">
    <property type="entry name" value="lambda repressor-like DNA-binding domains"/>
    <property type="match status" value="1"/>
</dbReference>